<evidence type="ECO:0000256" key="4">
    <source>
        <dbReference type="ARBA" id="ARBA00022679"/>
    </source>
</evidence>
<dbReference type="Pfam" id="PF00989">
    <property type="entry name" value="PAS"/>
    <property type="match status" value="1"/>
</dbReference>
<dbReference type="SMART" id="SM00388">
    <property type="entry name" value="HisKA"/>
    <property type="match status" value="1"/>
</dbReference>
<sequence length="578" mass="66361">MMPLNQQIDSNTFEELKKDKEILEKQRLAILNILEDTQEGQKELKERYRDLNIIKTLIYELSSSLDIAKIIEKVIRAMRQILPEETNYFYCITPIDSASSQFCACFIYAQIEIGDAYFNPIKKSIKSCLEQLSGSILQREAIINQMRETIKFEVLGGYYSKQAFLKPFSLESVPIIIGNELLGIINISSIKPNYFTQVHRDIFTTIVGVMAETLSRLKILSKTEHSRTKMLVESLSDGVIMFDINKKVLLTNSAVQKMTGLPRDGFYLSEFQKLFPEQEIEKKISKTLQTGEKIYSEEIKIVNFIYELFVLPIYDPEKKIIGGAIILHDITRIKEIDKMKTEFISIASHQLRTPLSAVNWYTEMLLTGDAGELNEQQKEFLNQIYKGNQRMVALVNALLNVSRLEMGTFVINPEPTNIIDLARSVINELRPQIIQKKLEFIEQYNEKIPKINIDPKLIRIVFQNLLSNAVKYTPENGTITLKILLSNDNNQVLISVSDTGYGIPKNQQYKMFTKFFRADNVQEKDTDGTGLGLYITKSIIEHSDGKIWFESEENKGTTFYVSLPLIGMKKKEGTKRIE</sequence>
<evidence type="ECO:0000313" key="11">
    <source>
        <dbReference type="Proteomes" id="UP000233414"/>
    </source>
</evidence>
<dbReference type="InterPro" id="IPR005467">
    <property type="entry name" value="His_kinase_dom"/>
</dbReference>
<dbReference type="InterPro" id="IPR036890">
    <property type="entry name" value="HATPase_C_sf"/>
</dbReference>
<dbReference type="CDD" id="cd00082">
    <property type="entry name" value="HisKA"/>
    <property type="match status" value="1"/>
</dbReference>
<evidence type="ECO:0000256" key="7">
    <source>
        <dbReference type="ARBA" id="ARBA00023136"/>
    </source>
</evidence>
<dbReference type="Pfam" id="PF00512">
    <property type="entry name" value="HisKA"/>
    <property type="match status" value="1"/>
</dbReference>
<dbReference type="SUPFAM" id="SSF55874">
    <property type="entry name" value="ATPase domain of HSP90 chaperone/DNA topoisomerase II/histidine kinase"/>
    <property type="match status" value="1"/>
</dbReference>
<dbReference type="InterPro" id="IPR036097">
    <property type="entry name" value="HisK_dim/P_sf"/>
</dbReference>
<dbReference type="NCBIfam" id="TIGR00229">
    <property type="entry name" value="sensory_box"/>
    <property type="match status" value="1"/>
</dbReference>
<dbReference type="SMART" id="SM00387">
    <property type="entry name" value="HATPase_c"/>
    <property type="match status" value="1"/>
</dbReference>
<evidence type="ECO:0000313" key="10">
    <source>
        <dbReference type="EMBL" id="PKL72027.1"/>
    </source>
</evidence>
<dbReference type="InterPro" id="IPR003661">
    <property type="entry name" value="HisK_dim/P_dom"/>
</dbReference>
<dbReference type="Gene3D" id="1.10.287.130">
    <property type="match status" value="1"/>
</dbReference>
<dbReference type="SUPFAM" id="SSF55785">
    <property type="entry name" value="PYP-like sensor domain (PAS domain)"/>
    <property type="match status" value="1"/>
</dbReference>
<dbReference type="SUPFAM" id="SSF55781">
    <property type="entry name" value="GAF domain-like"/>
    <property type="match status" value="1"/>
</dbReference>
<feature type="domain" description="Histidine kinase" evidence="8">
    <location>
        <begin position="346"/>
        <end position="567"/>
    </location>
</feature>
<keyword evidence="5" id="KW-0418">Kinase</keyword>
<dbReference type="Gene3D" id="3.30.450.20">
    <property type="entry name" value="PAS domain"/>
    <property type="match status" value="1"/>
</dbReference>
<dbReference type="FunFam" id="1.10.287.130:FF:000001">
    <property type="entry name" value="Two-component sensor histidine kinase"/>
    <property type="match status" value="1"/>
</dbReference>
<organism evidence="10 11">
    <name type="scientific">Candidatus Kuenenbacteria bacterium HGW-Kuenenbacteria-1</name>
    <dbReference type="NCBI Taxonomy" id="2013812"/>
    <lineage>
        <taxon>Bacteria</taxon>
        <taxon>Candidatus Kueneniibacteriota</taxon>
    </lineage>
</organism>
<name>A0A2N1UMR0_9BACT</name>
<dbReference type="InterPro" id="IPR003594">
    <property type="entry name" value="HATPase_dom"/>
</dbReference>
<dbReference type="SUPFAM" id="SSF47384">
    <property type="entry name" value="Homodimeric domain of signal transducing histidine kinase"/>
    <property type="match status" value="1"/>
</dbReference>
<keyword evidence="7" id="KW-0472">Membrane</keyword>
<dbReference type="GO" id="GO:0006355">
    <property type="term" value="P:regulation of DNA-templated transcription"/>
    <property type="evidence" value="ECO:0007669"/>
    <property type="project" value="InterPro"/>
</dbReference>
<dbReference type="InterPro" id="IPR035965">
    <property type="entry name" value="PAS-like_dom_sf"/>
</dbReference>
<dbReference type="Pfam" id="PF02518">
    <property type="entry name" value="HATPase_c"/>
    <property type="match status" value="1"/>
</dbReference>
<dbReference type="InterPro" id="IPR000014">
    <property type="entry name" value="PAS"/>
</dbReference>
<evidence type="ECO:0000256" key="2">
    <source>
        <dbReference type="ARBA" id="ARBA00012438"/>
    </source>
</evidence>
<feature type="domain" description="PAS" evidence="9">
    <location>
        <begin position="224"/>
        <end position="264"/>
    </location>
</feature>
<gene>
    <name evidence="10" type="ORF">CVV26_03255</name>
</gene>
<dbReference type="EMBL" id="PGYQ01000020">
    <property type="protein sequence ID" value="PKL72027.1"/>
    <property type="molecule type" value="Genomic_DNA"/>
</dbReference>
<dbReference type="InterPro" id="IPR050736">
    <property type="entry name" value="Sensor_HK_Regulatory"/>
</dbReference>
<dbReference type="Gene3D" id="3.30.565.10">
    <property type="entry name" value="Histidine kinase-like ATPase, C-terminal domain"/>
    <property type="match status" value="1"/>
</dbReference>
<dbReference type="EC" id="2.7.13.3" evidence="2"/>
<dbReference type="InterPro" id="IPR029016">
    <property type="entry name" value="GAF-like_dom_sf"/>
</dbReference>
<evidence type="ECO:0000259" key="8">
    <source>
        <dbReference type="PROSITE" id="PS50109"/>
    </source>
</evidence>
<proteinExistence type="predicted"/>
<keyword evidence="6" id="KW-0902">Two-component regulatory system</keyword>
<accession>A0A2N1UMR0</accession>
<reference evidence="10 11" key="1">
    <citation type="journal article" date="2017" name="ISME J.">
        <title>Potential for microbial H2 and metal transformations associated with novel bacteria and archaea in deep terrestrial subsurface sediments.</title>
        <authorList>
            <person name="Hernsdorf A.W."/>
            <person name="Amano Y."/>
            <person name="Miyakawa K."/>
            <person name="Ise K."/>
            <person name="Suzuki Y."/>
            <person name="Anantharaman K."/>
            <person name="Probst A."/>
            <person name="Burstein D."/>
            <person name="Thomas B.C."/>
            <person name="Banfield J.F."/>
        </authorList>
    </citation>
    <scope>NUCLEOTIDE SEQUENCE [LARGE SCALE GENOMIC DNA]</scope>
    <source>
        <strain evidence="10">HGW-Kuenenbacteria-1</strain>
    </source>
</reference>
<dbReference type="CDD" id="cd00130">
    <property type="entry name" value="PAS"/>
    <property type="match status" value="1"/>
</dbReference>
<protein>
    <recommendedName>
        <fullName evidence="2">histidine kinase</fullName>
        <ecNumber evidence="2">2.7.13.3</ecNumber>
    </recommendedName>
</protein>
<dbReference type="InterPro" id="IPR004358">
    <property type="entry name" value="Sig_transdc_His_kin-like_C"/>
</dbReference>
<dbReference type="AlphaFoldDB" id="A0A2N1UMR0"/>
<dbReference type="SMART" id="SM00091">
    <property type="entry name" value="PAS"/>
    <property type="match status" value="1"/>
</dbReference>
<dbReference type="PROSITE" id="PS50109">
    <property type="entry name" value="HIS_KIN"/>
    <property type="match status" value="1"/>
</dbReference>
<evidence type="ECO:0000256" key="3">
    <source>
        <dbReference type="ARBA" id="ARBA00022553"/>
    </source>
</evidence>
<evidence type="ECO:0000256" key="5">
    <source>
        <dbReference type="ARBA" id="ARBA00022777"/>
    </source>
</evidence>
<evidence type="ECO:0000256" key="1">
    <source>
        <dbReference type="ARBA" id="ARBA00000085"/>
    </source>
</evidence>
<dbReference type="GO" id="GO:0000155">
    <property type="term" value="F:phosphorelay sensor kinase activity"/>
    <property type="evidence" value="ECO:0007669"/>
    <property type="project" value="InterPro"/>
</dbReference>
<comment type="catalytic activity">
    <reaction evidence="1">
        <text>ATP + protein L-histidine = ADP + protein N-phospho-L-histidine.</text>
        <dbReference type="EC" id="2.7.13.3"/>
    </reaction>
</comment>
<evidence type="ECO:0000256" key="6">
    <source>
        <dbReference type="ARBA" id="ARBA00023012"/>
    </source>
</evidence>
<keyword evidence="4" id="KW-0808">Transferase</keyword>
<dbReference type="PRINTS" id="PR00344">
    <property type="entry name" value="BCTRLSENSOR"/>
</dbReference>
<dbReference type="FunFam" id="3.30.565.10:FF:000006">
    <property type="entry name" value="Sensor histidine kinase WalK"/>
    <property type="match status" value="1"/>
</dbReference>
<dbReference type="PANTHER" id="PTHR43711:SF26">
    <property type="entry name" value="SENSOR HISTIDINE KINASE RCSC"/>
    <property type="match status" value="1"/>
</dbReference>
<dbReference type="PANTHER" id="PTHR43711">
    <property type="entry name" value="TWO-COMPONENT HISTIDINE KINASE"/>
    <property type="match status" value="1"/>
</dbReference>
<dbReference type="Gene3D" id="3.30.450.40">
    <property type="match status" value="1"/>
</dbReference>
<evidence type="ECO:0000259" key="9">
    <source>
        <dbReference type="PROSITE" id="PS50112"/>
    </source>
</evidence>
<keyword evidence="3" id="KW-0597">Phosphoprotein</keyword>
<dbReference type="PROSITE" id="PS50112">
    <property type="entry name" value="PAS"/>
    <property type="match status" value="1"/>
</dbReference>
<dbReference type="InterPro" id="IPR013767">
    <property type="entry name" value="PAS_fold"/>
</dbReference>
<comment type="caution">
    <text evidence="10">The sequence shown here is derived from an EMBL/GenBank/DDBJ whole genome shotgun (WGS) entry which is preliminary data.</text>
</comment>
<dbReference type="Proteomes" id="UP000233414">
    <property type="component" value="Unassembled WGS sequence"/>
</dbReference>